<name>A0A6S4TC59_AERCA</name>
<evidence type="ECO:0000313" key="2">
    <source>
        <dbReference type="Proteomes" id="UP000515756"/>
    </source>
</evidence>
<dbReference type="AlphaFoldDB" id="A0A6S4TC59"/>
<reference evidence="1 2" key="1">
    <citation type="submission" date="2019-12" db="EMBL/GenBank/DDBJ databases">
        <title>complete genome sequences of Aeromonas caviae str. WP2-W18-ESBL-01 isolated from wastewater treatment plant effluent.</title>
        <authorList>
            <person name="Sekizuka T."/>
            <person name="Itokawa K."/>
            <person name="Yatsu K."/>
            <person name="Inamine Y."/>
            <person name="Kuroda M."/>
        </authorList>
    </citation>
    <scope>NUCLEOTIDE SEQUENCE [LARGE SCALE GENOMIC DNA]</scope>
    <source>
        <strain evidence="1 2">WP2-W18-ESBL-01</strain>
        <plasmid evidence="1 2">pWP2-W18-ESBL-01_1</plasmid>
    </source>
</reference>
<geneLocation type="plasmid" evidence="1 2">
    <name>pWP2-W18-ESBL-01_1</name>
</geneLocation>
<organism evidence="1 2">
    <name type="scientific">Aeromonas caviae</name>
    <name type="common">Aeromonas punctata</name>
    <dbReference type="NCBI Taxonomy" id="648"/>
    <lineage>
        <taxon>Bacteria</taxon>
        <taxon>Pseudomonadati</taxon>
        <taxon>Pseudomonadota</taxon>
        <taxon>Gammaproteobacteria</taxon>
        <taxon>Aeromonadales</taxon>
        <taxon>Aeromonadaceae</taxon>
        <taxon>Aeromonas</taxon>
    </lineage>
</organism>
<sequence>MNQFNVQSIVYICIGVDAEILNLKGKVVGDRVFDGGYECADGCPGGMLETTHWVMNDAFPVLERVANGREEEMAGSEWLYIVCEEFGRDIIGHVKKTGIWPDDNILEELAKAAINKVANV</sequence>
<dbReference type="Proteomes" id="UP000515756">
    <property type="component" value="Plasmid pWP2-W18-ESBL-01_1"/>
</dbReference>
<dbReference type="EMBL" id="AP021928">
    <property type="protein sequence ID" value="BBQ32870.1"/>
    <property type="molecule type" value="Genomic_DNA"/>
</dbReference>
<protein>
    <submittedName>
        <fullName evidence="1">Uncharacterized protein</fullName>
    </submittedName>
</protein>
<dbReference type="RefSeq" id="WP_182936440.1">
    <property type="nucleotide sequence ID" value="NZ_AP021928.1"/>
</dbReference>
<proteinExistence type="predicted"/>
<accession>A0A6S4TC59</accession>
<evidence type="ECO:0000313" key="1">
    <source>
        <dbReference type="EMBL" id="BBQ32870.1"/>
    </source>
</evidence>
<gene>
    <name evidence="1" type="ORF">WP2W18E01_P11170</name>
</gene>
<keyword evidence="1" id="KW-0614">Plasmid</keyword>